<evidence type="ECO:0000259" key="5">
    <source>
        <dbReference type="SMART" id="SM00849"/>
    </source>
</evidence>
<proteinExistence type="inferred from homology"/>
<evidence type="ECO:0000256" key="2">
    <source>
        <dbReference type="ARBA" id="ARBA00022723"/>
    </source>
</evidence>
<evidence type="ECO:0000256" key="1">
    <source>
        <dbReference type="ARBA" id="ARBA00007749"/>
    </source>
</evidence>
<dbReference type="InterPro" id="IPR036866">
    <property type="entry name" value="RibonucZ/Hydroxyglut_hydro"/>
</dbReference>
<comment type="caution">
    <text evidence="6">The sequence shown here is derived from an EMBL/GenBank/DDBJ whole genome shotgun (WGS) entry which is preliminary data.</text>
</comment>
<dbReference type="Proteomes" id="UP000470404">
    <property type="component" value="Unassembled WGS sequence"/>
</dbReference>
<keyword evidence="7" id="KW-1185">Reference proteome</keyword>
<dbReference type="InterPro" id="IPR051013">
    <property type="entry name" value="MBL_superfamily_lactonases"/>
</dbReference>
<reference evidence="6 7" key="1">
    <citation type="submission" date="2020-01" db="EMBL/GenBank/DDBJ databases">
        <title>Insect and environment-associated Actinomycetes.</title>
        <authorList>
            <person name="Currrie C."/>
            <person name="Chevrette M."/>
            <person name="Carlson C."/>
            <person name="Stubbendieck R."/>
            <person name="Wendt-Pienkowski E."/>
        </authorList>
    </citation>
    <scope>NUCLEOTIDE SEQUENCE [LARGE SCALE GENOMIC DNA]</scope>
    <source>
        <strain evidence="6 7">SID8386</strain>
    </source>
</reference>
<dbReference type="PANTHER" id="PTHR42978">
    <property type="entry name" value="QUORUM-QUENCHING LACTONASE YTNP-RELATED-RELATED"/>
    <property type="match status" value="1"/>
</dbReference>
<dbReference type="SUPFAM" id="SSF56281">
    <property type="entry name" value="Metallo-hydrolase/oxidoreductase"/>
    <property type="match status" value="1"/>
</dbReference>
<evidence type="ECO:0000256" key="4">
    <source>
        <dbReference type="ARBA" id="ARBA00022833"/>
    </source>
</evidence>
<evidence type="ECO:0000313" key="6">
    <source>
        <dbReference type="EMBL" id="NEC57619.1"/>
    </source>
</evidence>
<protein>
    <submittedName>
        <fullName evidence="6">MBL fold metallo-hydrolase</fullName>
    </submittedName>
</protein>
<sequence length="281" mass="30288">MTWTIGEVDVHRIDEIELPAATGSWLLPGATGEIRLHSHSFAFEKEGTKILVDTGIGNGKTRANPAWHDLDTGYLDALAAAGFAPDEVDLVLLTHLHADHVGWNTREQDGVWVPTFASARHVTARAEREFWAGYDMDGPRRQMFEDSVLPVERAGLLDLVDVPADGAEIVPGVRLLPTPGHTPGHVSVEVSSRGETALITGDAVHHPVQLAHPEIGASVDIDPAEAEKTRRRLLAGLADSGTLVLGTHFTPPTGGRLVSQGSGYRLADFRTGERAGLRRPR</sequence>
<organism evidence="6 7">
    <name type="scientific">Amycolatopsis rubida</name>
    <dbReference type="NCBI Taxonomy" id="112413"/>
    <lineage>
        <taxon>Bacteria</taxon>
        <taxon>Bacillati</taxon>
        <taxon>Actinomycetota</taxon>
        <taxon>Actinomycetes</taxon>
        <taxon>Pseudonocardiales</taxon>
        <taxon>Pseudonocardiaceae</taxon>
        <taxon>Amycolatopsis</taxon>
    </lineage>
</organism>
<feature type="domain" description="Metallo-beta-lactamase" evidence="5">
    <location>
        <begin position="37"/>
        <end position="248"/>
    </location>
</feature>
<name>A0ABX0BPS0_9PSEU</name>
<dbReference type="Pfam" id="PF00753">
    <property type="entry name" value="Lactamase_B"/>
    <property type="match status" value="1"/>
</dbReference>
<dbReference type="InterPro" id="IPR001279">
    <property type="entry name" value="Metallo-B-lactamas"/>
</dbReference>
<evidence type="ECO:0000256" key="3">
    <source>
        <dbReference type="ARBA" id="ARBA00022801"/>
    </source>
</evidence>
<keyword evidence="3" id="KW-0378">Hydrolase</keyword>
<evidence type="ECO:0000313" key="7">
    <source>
        <dbReference type="Proteomes" id="UP000470404"/>
    </source>
</evidence>
<dbReference type="EMBL" id="JAAGNC010000092">
    <property type="protein sequence ID" value="NEC57619.1"/>
    <property type="molecule type" value="Genomic_DNA"/>
</dbReference>
<accession>A0ABX0BPS0</accession>
<keyword evidence="4" id="KW-0862">Zinc</keyword>
<dbReference type="CDD" id="cd16277">
    <property type="entry name" value="metallo-hydrolase-like_MBL-fold"/>
    <property type="match status" value="1"/>
</dbReference>
<dbReference type="PANTHER" id="PTHR42978:SF6">
    <property type="entry name" value="QUORUM-QUENCHING LACTONASE YTNP-RELATED"/>
    <property type="match status" value="1"/>
</dbReference>
<gene>
    <name evidence="6" type="ORF">G3I59_18975</name>
</gene>
<dbReference type="SMART" id="SM00849">
    <property type="entry name" value="Lactamase_B"/>
    <property type="match status" value="1"/>
</dbReference>
<keyword evidence="2" id="KW-0479">Metal-binding</keyword>
<dbReference type="RefSeq" id="WP_067578933.1">
    <property type="nucleotide sequence ID" value="NZ_JAAGNC010000092.1"/>
</dbReference>
<dbReference type="Gene3D" id="3.60.15.10">
    <property type="entry name" value="Ribonuclease Z/Hydroxyacylglutathione hydrolase-like"/>
    <property type="match status" value="1"/>
</dbReference>
<comment type="similarity">
    <text evidence="1">Belongs to the metallo-beta-lactamase superfamily.</text>
</comment>